<protein>
    <recommendedName>
        <fullName evidence="2">HD domain-containing protein</fullName>
    </recommendedName>
</protein>
<feature type="transmembrane region" description="Helical" evidence="1">
    <location>
        <begin position="39"/>
        <end position="62"/>
    </location>
</feature>
<evidence type="ECO:0000259" key="2">
    <source>
        <dbReference type="PROSITE" id="PS51831"/>
    </source>
</evidence>
<dbReference type="SMART" id="SM00471">
    <property type="entry name" value="HDc"/>
    <property type="match status" value="1"/>
</dbReference>
<accession>A0A9W6DG47</accession>
<dbReference type="PANTHER" id="PTHR36442:SF1">
    <property type="entry name" value="CYCLIC-DI-AMP PHOSPHODIESTERASE PGPH"/>
    <property type="match status" value="1"/>
</dbReference>
<dbReference type="AlphaFoldDB" id="A0A9W6DG47"/>
<evidence type="ECO:0000256" key="1">
    <source>
        <dbReference type="SAM" id="Phobius"/>
    </source>
</evidence>
<organism evidence="3 4">
    <name type="scientific">Vallitalea longa</name>
    <dbReference type="NCBI Taxonomy" id="2936439"/>
    <lineage>
        <taxon>Bacteria</taxon>
        <taxon>Bacillati</taxon>
        <taxon>Bacillota</taxon>
        <taxon>Clostridia</taxon>
        <taxon>Lachnospirales</taxon>
        <taxon>Vallitaleaceae</taxon>
        <taxon>Vallitalea</taxon>
    </lineage>
</organism>
<feature type="transmembrane region" description="Helical" evidence="1">
    <location>
        <begin position="196"/>
        <end position="217"/>
    </location>
</feature>
<reference evidence="3" key="1">
    <citation type="submission" date="2022-06" db="EMBL/GenBank/DDBJ databases">
        <title>Vallitalea longa sp. nov., an anaerobic bacterium isolated from marine sediment.</title>
        <authorList>
            <person name="Hirano S."/>
            <person name="Terahara T."/>
            <person name="Mori K."/>
            <person name="Hamada M."/>
            <person name="Matsumoto R."/>
            <person name="Kobayashi T."/>
        </authorList>
    </citation>
    <scope>NUCLEOTIDE SEQUENCE</scope>
    <source>
        <strain evidence="3">SH18-1</strain>
    </source>
</reference>
<sequence length="470" mass="52770">MRTKEDHYKKISILISFFATLMILITIIASVIALSESQLLVKVSVGCFIILLFSMLYIYMYFFNRDLFKQKNKLLLFICIYVIMMIVVVAMNKLPYLLIPISIAGMLIAIMIDSRLGIMTNMLLTIVGLLVSGNGIDFFIFYMISGTLSCLVITKAKRRNKIVFVAGYLSIVNIILVVLINLYQHGSFVEFNVTDVFYGVLNAVFSVIITIGSLPLWETLFDVSTPLKLLELTNSDQKLIQRLLLEAPGTYHHSQMVSNLAQTAANDIGANALLARTGALYHDIGKLKNPMYFTENQDGVNPHDELDPVSSAKIIINHVGDGVKLATENHLPKAVRSIIREHQGDTLVKYFYFKAKESSDGFDVDEDDFRYAGPKPQTNEAAIIMLADCTEAYIRSLHESKRTLGNIEKCIEEIINSKFSEGQLSECNLKIKELPVIAGSFMKVYNGLYHERVKYPDNKVGGNEVVDNNK</sequence>
<dbReference type="InterPro" id="IPR052722">
    <property type="entry name" value="PgpH_phosphodiesterase"/>
</dbReference>
<evidence type="ECO:0000313" key="4">
    <source>
        <dbReference type="Proteomes" id="UP001144256"/>
    </source>
</evidence>
<dbReference type="Proteomes" id="UP001144256">
    <property type="component" value="Unassembled WGS sequence"/>
</dbReference>
<gene>
    <name evidence="3" type="ORF">SH1V18_25730</name>
</gene>
<keyword evidence="1" id="KW-0812">Transmembrane</keyword>
<feature type="transmembrane region" description="Helical" evidence="1">
    <location>
        <begin position="162"/>
        <end position="184"/>
    </location>
</feature>
<dbReference type="Pfam" id="PF07698">
    <property type="entry name" value="7TM-7TMR_HD"/>
    <property type="match status" value="1"/>
</dbReference>
<keyword evidence="1" id="KW-1133">Transmembrane helix</keyword>
<dbReference type="InterPro" id="IPR011621">
    <property type="entry name" value="Metal-dep_PHydrolase_7TM_intra"/>
</dbReference>
<feature type="domain" description="HD" evidence="2">
    <location>
        <begin position="250"/>
        <end position="393"/>
    </location>
</feature>
<dbReference type="RefSeq" id="WP_281815983.1">
    <property type="nucleotide sequence ID" value="NZ_BRLB01000007.1"/>
</dbReference>
<keyword evidence="1" id="KW-0472">Membrane</keyword>
<dbReference type="InterPro" id="IPR006674">
    <property type="entry name" value="HD_domain"/>
</dbReference>
<name>A0A9W6DG47_9FIRM</name>
<evidence type="ECO:0000313" key="3">
    <source>
        <dbReference type="EMBL" id="GKX30093.1"/>
    </source>
</evidence>
<proteinExistence type="predicted"/>
<feature type="transmembrane region" description="Helical" evidence="1">
    <location>
        <begin position="123"/>
        <end position="142"/>
    </location>
</feature>
<feature type="transmembrane region" description="Helical" evidence="1">
    <location>
        <begin position="12"/>
        <end position="33"/>
    </location>
</feature>
<feature type="transmembrane region" description="Helical" evidence="1">
    <location>
        <begin position="97"/>
        <end position="116"/>
    </location>
</feature>
<dbReference type="SUPFAM" id="SSF109604">
    <property type="entry name" value="HD-domain/PDEase-like"/>
    <property type="match status" value="1"/>
</dbReference>
<dbReference type="Gene3D" id="1.10.3210.10">
    <property type="entry name" value="Hypothetical protein af1432"/>
    <property type="match status" value="1"/>
</dbReference>
<dbReference type="InterPro" id="IPR003607">
    <property type="entry name" value="HD/PDEase_dom"/>
</dbReference>
<dbReference type="PANTHER" id="PTHR36442">
    <property type="entry name" value="CYCLIC-DI-AMP PHOSPHODIESTERASE PGPH"/>
    <property type="match status" value="1"/>
</dbReference>
<dbReference type="CDD" id="cd00077">
    <property type="entry name" value="HDc"/>
    <property type="match status" value="1"/>
</dbReference>
<dbReference type="PROSITE" id="PS51831">
    <property type="entry name" value="HD"/>
    <property type="match status" value="1"/>
</dbReference>
<dbReference type="EMBL" id="BRLB01000007">
    <property type="protein sequence ID" value="GKX30093.1"/>
    <property type="molecule type" value="Genomic_DNA"/>
</dbReference>
<feature type="transmembrane region" description="Helical" evidence="1">
    <location>
        <begin position="74"/>
        <end position="91"/>
    </location>
</feature>
<dbReference type="NCBIfam" id="TIGR00277">
    <property type="entry name" value="HDIG"/>
    <property type="match status" value="1"/>
</dbReference>
<keyword evidence="4" id="KW-1185">Reference proteome</keyword>
<dbReference type="InterPro" id="IPR006675">
    <property type="entry name" value="HDIG_dom"/>
</dbReference>
<dbReference type="Pfam" id="PF01966">
    <property type="entry name" value="HD"/>
    <property type="match status" value="1"/>
</dbReference>
<comment type="caution">
    <text evidence="3">The sequence shown here is derived from an EMBL/GenBank/DDBJ whole genome shotgun (WGS) entry which is preliminary data.</text>
</comment>